<dbReference type="Gene3D" id="3.40.50.12780">
    <property type="entry name" value="N-terminal domain of ligase-like"/>
    <property type="match status" value="1"/>
</dbReference>
<evidence type="ECO:0000313" key="9">
    <source>
        <dbReference type="Proteomes" id="UP001549139"/>
    </source>
</evidence>
<evidence type="ECO:0000256" key="2">
    <source>
        <dbReference type="ARBA" id="ARBA00022598"/>
    </source>
</evidence>
<feature type="signal peptide" evidence="3">
    <location>
        <begin position="1"/>
        <end position="20"/>
    </location>
</feature>
<dbReference type="InterPro" id="IPR042099">
    <property type="entry name" value="ANL_N_sf"/>
</dbReference>
<dbReference type="Gene3D" id="3.30.300.30">
    <property type="match status" value="1"/>
</dbReference>
<evidence type="ECO:0000256" key="3">
    <source>
        <dbReference type="SAM" id="SignalP"/>
    </source>
</evidence>
<reference evidence="7 8" key="1">
    <citation type="submission" date="2020-04" db="EMBL/GenBank/DDBJ databases">
        <title>MicrobeNet Type strains.</title>
        <authorList>
            <person name="Nicholson A.C."/>
        </authorList>
    </citation>
    <scope>NUCLEOTIDE SEQUENCE [LARGE SCALE GENOMIC DNA]</scope>
    <source>
        <strain evidence="7 8">ATCC 700355</strain>
    </source>
</reference>
<dbReference type="GO" id="GO:0016405">
    <property type="term" value="F:CoA-ligase activity"/>
    <property type="evidence" value="ECO:0007669"/>
    <property type="project" value="TreeGrafter"/>
</dbReference>
<dbReference type="EMBL" id="JBEPNZ010000001">
    <property type="protein sequence ID" value="MET3944248.1"/>
    <property type="molecule type" value="Genomic_DNA"/>
</dbReference>
<dbReference type="EMBL" id="JAAXPF010000006">
    <property type="protein sequence ID" value="NKY69059.1"/>
    <property type="molecule type" value="Genomic_DNA"/>
</dbReference>
<protein>
    <submittedName>
        <fullName evidence="7">4-coumarate--CoA ligase family protein</fullName>
    </submittedName>
    <submittedName>
        <fullName evidence="6">Acyl-CoA synthetase (AMP-forming)/AMP-acid ligase II</fullName>
    </submittedName>
</protein>
<evidence type="ECO:0000259" key="4">
    <source>
        <dbReference type="Pfam" id="PF00501"/>
    </source>
</evidence>
<evidence type="ECO:0000313" key="8">
    <source>
        <dbReference type="Proteomes" id="UP000554284"/>
    </source>
</evidence>
<dbReference type="Pfam" id="PF00501">
    <property type="entry name" value="AMP-binding"/>
    <property type="match status" value="2"/>
</dbReference>
<dbReference type="Proteomes" id="UP000554284">
    <property type="component" value="Unassembled WGS sequence"/>
</dbReference>
<proteinExistence type="inferred from homology"/>
<accession>A0A7X6RFA9</accession>
<comment type="caution">
    <text evidence="7">The sequence shown here is derived from an EMBL/GenBank/DDBJ whole genome shotgun (WGS) entry which is preliminary data.</text>
</comment>
<reference evidence="6 9" key="2">
    <citation type="submission" date="2024-06" db="EMBL/GenBank/DDBJ databases">
        <title>Sequencing the genomes of 1000 actinobacteria strains.</title>
        <authorList>
            <person name="Klenk H.-P."/>
        </authorList>
    </citation>
    <scope>NUCLEOTIDE SEQUENCE [LARGE SCALE GENOMIC DNA]</scope>
    <source>
        <strain evidence="6 9">DSM 44265</strain>
    </source>
</reference>
<dbReference type="PANTHER" id="PTHR24096">
    <property type="entry name" value="LONG-CHAIN-FATTY-ACID--COA LIGASE"/>
    <property type="match status" value="1"/>
</dbReference>
<dbReference type="PANTHER" id="PTHR24096:SF149">
    <property type="entry name" value="AMP-BINDING DOMAIN-CONTAINING PROTEIN-RELATED"/>
    <property type="match status" value="1"/>
</dbReference>
<keyword evidence="9" id="KW-1185">Reference proteome</keyword>
<evidence type="ECO:0000259" key="5">
    <source>
        <dbReference type="Pfam" id="PF13193"/>
    </source>
</evidence>
<dbReference type="Proteomes" id="UP001549139">
    <property type="component" value="Unassembled WGS sequence"/>
</dbReference>
<dbReference type="InterPro" id="IPR020845">
    <property type="entry name" value="AMP-binding_CS"/>
</dbReference>
<comment type="similarity">
    <text evidence="1">Belongs to the ATP-dependent AMP-binding enzyme family.</text>
</comment>
<dbReference type="PROSITE" id="PS00455">
    <property type="entry name" value="AMP_BINDING"/>
    <property type="match status" value="1"/>
</dbReference>
<keyword evidence="3" id="KW-0732">Signal</keyword>
<gene>
    <name evidence="7" type="ORF">HF989_06660</name>
    <name evidence="6" type="ORF">JOF50_001047</name>
</gene>
<organism evidence="7 8">
    <name type="scientific">Corynebacterium mucifaciens</name>
    <dbReference type="NCBI Taxonomy" id="57171"/>
    <lineage>
        <taxon>Bacteria</taxon>
        <taxon>Bacillati</taxon>
        <taxon>Actinomycetota</taxon>
        <taxon>Actinomycetes</taxon>
        <taxon>Mycobacteriales</taxon>
        <taxon>Corynebacteriaceae</taxon>
        <taxon>Corynebacterium</taxon>
    </lineage>
</organism>
<feature type="domain" description="AMP-dependent synthetase/ligase" evidence="4">
    <location>
        <begin position="32"/>
        <end position="121"/>
    </location>
</feature>
<sequence>MSNTVALLAMVHSSPLPAIALPGTTIDRMVASRSASPAMTEIDTGRTVTYAELNALADAAAGRLRTRGVGSSSVVEVRLANSIDFAVALLAVARTGAAAALIGPSLLDAEASRLSALAGVTHRVEPADFVPGSAQAWTASDPDAVAVIPFSSGTTGMPKAVELTHRSITANAAQFNAALAASGIGEGTRVAAPLPFSHIYGLNTLLLSSLAAGRHVFTAARFNLAEFARAHRDHAIELSYIAPPIALALANSPNVDPADFASTAHMVCGAAPLSESLARRVEDRLGVVMLQGYGTTESSPVTHVGIAGRTNPGTIGAALPNTQFRVVDLDTGAETPDGQPGELQVRGPQVMRGYLRDPGATRAAITDGWLRTGDIARVNPDGTVTVVDRAKDVFKYRGFQIAPAELEALLLTHPQISDVAVAERGGVPKAFVVKQGRLEEADVIAWVAARVTAYKKVRAVAFVDAIPRNAAGKILRKDL</sequence>
<keyword evidence="2 7" id="KW-0436">Ligase</keyword>
<feature type="chain" id="PRO_5031115958" evidence="3">
    <location>
        <begin position="21"/>
        <end position="479"/>
    </location>
</feature>
<feature type="domain" description="AMP-dependent synthetase/ligase" evidence="4">
    <location>
        <begin position="139"/>
        <end position="355"/>
    </location>
</feature>
<dbReference type="InterPro" id="IPR045851">
    <property type="entry name" value="AMP-bd_C_sf"/>
</dbReference>
<evidence type="ECO:0000313" key="7">
    <source>
        <dbReference type="EMBL" id="NKY69059.1"/>
    </source>
</evidence>
<dbReference type="SUPFAM" id="SSF56801">
    <property type="entry name" value="Acetyl-CoA synthetase-like"/>
    <property type="match status" value="1"/>
</dbReference>
<dbReference type="Pfam" id="PF13193">
    <property type="entry name" value="AMP-binding_C"/>
    <property type="match status" value="1"/>
</dbReference>
<feature type="domain" description="AMP-binding enzyme C-terminal" evidence="5">
    <location>
        <begin position="405"/>
        <end position="473"/>
    </location>
</feature>
<dbReference type="InterPro" id="IPR025110">
    <property type="entry name" value="AMP-bd_C"/>
</dbReference>
<name>A0A7X6RFA9_9CORY</name>
<dbReference type="AlphaFoldDB" id="A0A7X6RFA9"/>
<dbReference type="RefSeq" id="WP_168685043.1">
    <property type="nucleotide sequence ID" value="NZ_JAAXPF010000006.1"/>
</dbReference>
<evidence type="ECO:0000313" key="6">
    <source>
        <dbReference type="EMBL" id="MET3944248.1"/>
    </source>
</evidence>
<dbReference type="InterPro" id="IPR000873">
    <property type="entry name" value="AMP-dep_synth/lig_dom"/>
</dbReference>
<evidence type="ECO:0000256" key="1">
    <source>
        <dbReference type="ARBA" id="ARBA00006432"/>
    </source>
</evidence>